<sequence>MAPPSFQKGNTALITGGASGIGLALATRLLSYGLRVLVADKDVSRLSSSLSPAETETKDLLTTFEMDVANLEDWNRLKATIDELFDGKLNVLALNAGRYLPTTFTNPDPTNFYETMQTNLFGVINGVTTMLPLVQQTSLSQTSSAGPSSCSCSIIITGSKQGITNPPANPAYNASKSAVKTLAEHLSFDLSTSHPHISVHLLVPGWTFTGMTGAGEKEKEKPAGAWWPEQVVEYLEGKMAEGKFYVICPDNAVTEEMDKRRMAWAMGDVVENRPPLTRWRGEWKEKAEEGMKGLDV</sequence>
<keyword evidence="2" id="KW-0521">NADP</keyword>
<keyword evidence="5" id="KW-1185">Reference proteome</keyword>
<dbReference type="Gene3D" id="3.40.50.720">
    <property type="entry name" value="NAD(P)-binding Rossmann-like Domain"/>
    <property type="match status" value="1"/>
</dbReference>
<accession>A0AAE0JE03</accession>
<reference evidence="4" key="1">
    <citation type="journal article" date="2023" name="Mol. Phylogenet. Evol.">
        <title>Genome-scale phylogeny and comparative genomics of the fungal order Sordariales.</title>
        <authorList>
            <person name="Hensen N."/>
            <person name="Bonometti L."/>
            <person name="Westerberg I."/>
            <person name="Brannstrom I.O."/>
            <person name="Guillou S."/>
            <person name="Cros-Aarteil S."/>
            <person name="Calhoun S."/>
            <person name="Haridas S."/>
            <person name="Kuo A."/>
            <person name="Mondo S."/>
            <person name="Pangilinan J."/>
            <person name="Riley R."/>
            <person name="LaButti K."/>
            <person name="Andreopoulos B."/>
            <person name="Lipzen A."/>
            <person name="Chen C."/>
            <person name="Yan M."/>
            <person name="Daum C."/>
            <person name="Ng V."/>
            <person name="Clum A."/>
            <person name="Steindorff A."/>
            <person name="Ohm R.A."/>
            <person name="Martin F."/>
            <person name="Silar P."/>
            <person name="Natvig D.O."/>
            <person name="Lalanne C."/>
            <person name="Gautier V."/>
            <person name="Ament-Velasquez S.L."/>
            <person name="Kruys A."/>
            <person name="Hutchinson M.I."/>
            <person name="Powell A.J."/>
            <person name="Barry K."/>
            <person name="Miller A.N."/>
            <person name="Grigoriev I.V."/>
            <person name="Debuchy R."/>
            <person name="Gladieux P."/>
            <person name="Hiltunen Thoren M."/>
            <person name="Johannesson H."/>
        </authorList>
    </citation>
    <scope>NUCLEOTIDE SEQUENCE</scope>
    <source>
        <strain evidence="4">CBS 560.94</strain>
    </source>
</reference>
<dbReference type="SUPFAM" id="SSF51735">
    <property type="entry name" value="NAD(P)-binding Rossmann-fold domains"/>
    <property type="match status" value="1"/>
</dbReference>
<dbReference type="GO" id="GO:0016616">
    <property type="term" value="F:oxidoreductase activity, acting on the CH-OH group of donors, NAD or NADP as acceptor"/>
    <property type="evidence" value="ECO:0007669"/>
    <property type="project" value="UniProtKB-ARBA"/>
</dbReference>
<dbReference type="PANTHER" id="PTHR43008:SF7">
    <property type="entry name" value="SHORT CHAIN DEHYDROGENASE_REDUCTASE (AFU_ORTHOLOGUE AFUA_2G00830)"/>
    <property type="match status" value="1"/>
</dbReference>
<dbReference type="CDD" id="cd05233">
    <property type="entry name" value="SDR_c"/>
    <property type="match status" value="1"/>
</dbReference>
<gene>
    <name evidence="4" type="ORF">B0H65DRAFT_426988</name>
</gene>
<evidence type="ECO:0000256" key="3">
    <source>
        <dbReference type="ARBA" id="ARBA00023002"/>
    </source>
</evidence>
<dbReference type="RefSeq" id="XP_062681220.1">
    <property type="nucleotide sequence ID" value="XM_062824657.1"/>
</dbReference>
<evidence type="ECO:0000313" key="5">
    <source>
        <dbReference type="Proteomes" id="UP001278500"/>
    </source>
</evidence>
<dbReference type="PRINTS" id="PR00081">
    <property type="entry name" value="GDHRDH"/>
</dbReference>
<comment type="similarity">
    <text evidence="1">Belongs to the short-chain dehydrogenases/reductases (SDR) family.</text>
</comment>
<evidence type="ECO:0008006" key="6">
    <source>
        <dbReference type="Google" id="ProtNLM"/>
    </source>
</evidence>
<dbReference type="InterPro" id="IPR036291">
    <property type="entry name" value="NAD(P)-bd_dom_sf"/>
</dbReference>
<organism evidence="4 5">
    <name type="scientific">Neurospora tetraspora</name>
    <dbReference type="NCBI Taxonomy" id="94610"/>
    <lineage>
        <taxon>Eukaryota</taxon>
        <taxon>Fungi</taxon>
        <taxon>Dikarya</taxon>
        <taxon>Ascomycota</taxon>
        <taxon>Pezizomycotina</taxon>
        <taxon>Sordariomycetes</taxon>
        <taxon>Sordariomycetidae</taxon>
        <taxon>Sordariales</taxon>
        <taxon>Sordariaceae</taxon>
        <taxon>Neurospora</taxon>
    </lineage>
</organism>
<dbReference type="PROSITE" id="PS00061">
    <property type="entry name" value="ADH_SHORT"/>
    <property type="match status" value="1"/>
</dbReference>
<dbReference type="Pfam" id="PF00106">
    <property type="entry name" value="adh_short"/>
    <property type="match status" value="1"/>
</dbReference>
<dbReference type="GeneID" id="87861811"/>
<dbReference type="Proteomes" id="UP001278500">
    <property type="component" value="Unassembled WGS sequence"/>
</dbReference>
<dbReference type="InterPro" id="IPR020904">
    <property type="entry name" value="Sc_DH/Rdtase_CS"/>
</dbReference>
<dbReference type="AlphaFoldDB" id="A0AAE0JE03"/>
<proteinExistence type="inferred from homology"/>
<dbReference type="GO" id="GO:0050664">
    <property type="term" value="F:oxidoreductase activity, acting on NAD(P)H, oxygen as acceptor"/>
    <property type="evidence" value="ECO:0007669"/>
    <property type="project" value="TreeGrafter"/>
</dbReference>
<keyword evidence="3" id="KW-0560">Oxidoreductase</keyword>
<dbReference type="FunFam" id="3.40.50.720:FF:000439">
    <property type="entry name" value="Short chain dehydrogenase/reductase (AFU_orthologue AFUA_2G00830)"/>
    <property type="match status" value="1"/>
</dbReference>
<dbReference type="PANTHER" id="PTHR43008">
    <property type="entry name" value="BENZIL REDUCTASE"/>
    <property type="match status" value="1"/>
</dbReference>
<dbReference type="InterPro" id="IPR002347">
    <property type="entry name" value="SDR_fam"/>
</dbReference>
<comment type="caution">
    <text evidence="4">The sequence shown here is derived from an EMBL/GenBank/DDBJ whole genome shotgun (WGS) entry which is preliminary data.</text>
</comment>
<name>A0AAE0JE03_9PEZI</name>
<evidence type="ECO:0000313" key="4">
    <source>
        <dbReference type="EMBL" id="KAK3344607.1"/>
    </source>
</evidence>
<evidence type="ECO:0000256" key="1">
    <source>
        <dbReference type="ARBA" id="ARBA00006484"/>
    </source>
</evidence>
<dbReference type="EMBL" id="JAUEPP010000004">
    <property type="protein sequence ID" value="KAK3344607.1"/>
    <property type="molecule type" value="Genomic_DNA"/>
</dbReference>
<reference evidence="4" key="2">
    <citation type="submission" date="2023-06" db="EMBL/GenBank/DDBJ databases">
        <authorList>
            <consortium name="Lawrence Berkeley National Laboratory"/>
            <person name="Haridas S."/>
            <person name="Hensen N."/>
            <person name="Bonometti L."/>
            <person name="Westerberg I."/>
            <person name="Brannstrom I.O."/>
            <person name="Guillou S."/>
            <person name="Cros-Aarteil S."/>
            <person name="Calhoun S."/>
            <person name="Kuo A."/>
            <person name="Mondo S."/>
            <person name="Pangilinan J."/>
            <person name="Riley R."/>
            <person name="Labutti K."/>
            <person name="Andreopoulos B."/>
            <person name="Lipzen A."/>
            <person name="Chen C."/>
            <person name="Yanf M."/>
            <person name="Daum C."/>
            <person name="Ng V."/>
            <person name="Clum A."/>
            <person name="Steindorff A."/>
            <person name="Ohm R."/>
            <person name="Martin F."/>
            <person name="Silar P."/>
            <person name="Natvig D."/>
            <person name="Lalanne C."/>
            <person name="Gautier V."/>
            <person name="Ament-Velasquez S.L."/>
            <person name="Kruys A."/>
            <person name="Hutchinson M.I."/>
            <person name="Powell A.J."/>
            <person name="Barry K."/>
            <person name="Miller A.N."/>
            <person name="Grigoriev I.V."/>
            <person name="Debuchy R."/>
            <person name="Gladieux P."/>
            <person name="Thoren M.H."/>
            <person name="Johannesson H."/>
        </authorList>
    </citation>
    <scope>NUCLEOTIDE SEQUENCE</scope>
    <source>
        <strain evidence="4">CBS 560.94</strain>
    </source>
</reference>
<evidence type="ECO:0000256" key="2">
    <source>
        <dbReference type="ARBA" id="ARBA00022857"/>
    </source>
</evidence>
<protein>
    <recommendedName>
        <fullName evidence="6">NAD(P)-binding protein</fullName>
    </recommendedName>
</protein>